<dbReference type="AlphaFoldDB" id="A0A0L6VHU5"/>
<dbReference type="EMBL" id="LAVV01006398">
    <property type="protein sequence ID" value="KNZ60142.1"/>
    <property type="molecule type" value="Genomic_DNA"/>
</dbReference>
<evidence type="ECO:0000313" key="2">
    <source>
        <dbReference type="Proteomes" id="UP000037035"/>
    </source>
</evidence>
<keyword evidence="2" id="KW-1185">Reference proteome</keyword>
<protein>
    <submittedName>
        <fullName evidence="1">Uncharacterized protein</fullName>
    </submittedName>
</protein>
<dbReference type="OrthoDB" id="2504051at2759"/>
<sequence>MSGNHTNFISDCYVKLPDILIAEHIYLFQKWIASQSTAFKTEYLPVGYEEGNHEQTLLRNLVSSLSFHHKFVPKLGDLYLVIEWRLRTRDSVQSMETIQQQWTSHLKIREMPARSGMSSMIILRYSERGDWFRSKRHDRQLFNGRAMIEDIDRQDICLPTKDEVEELRVSMATQGKAAVNQLLNDETAAS</sequence>
<accession>A0A0L6VHU5</accession>
<proteinExistence type="predicted"/>
<name>A0A0L6VHU5_9BASI</name>
<comment type="caution">
    <text evidence="1">The sequence shown here is derived from an EMBL/GenBank/DDBJ whole genome shotgun (WGS) entry which is preliminary data.</text>
</comment>
<evidence type="ECO:0000313" key="1">
    <source>
        <dbReference type="EMBL" id="KNZ60142.1"/>
    </source>
</evidence>
<organism evidence="1 2">
    <name type="scientific">Puccinia sorghi</name>
    <dbReference type="NCBI Taxonomy" id="27349"/>
    <lineage>
        <taxon>Eukaryota</taxon>
        <taxon>Fungi</taxon>
        <taxon>Dikarya</taxon>
        <taxon>Basidiomycota</taxon>
        <taxon>Pucciniomycotina</taxon>
        <taxon>Pucciniomycetes</taxon>
        <taxon>Pucciniales</taxon>
        <taxon>Pucciniaceae</taxon>
        <taxon>Puccinia</taxon>
    </lineage>
</organism>
<reference evidence="1 2" key="1">
    <citation type="submission" date="2015-08" db="EMBL/GenBank/DDBJ databases">
        <title>Next Generation Sequencing and Analysis of the Genome of Puccinia sorghi L Schw, the Causal Agent of Maize Common Rust.</title>
        <authorList>
            <person name="Rochi L."/>
            <person name="Burguener G."/>
            <person name="Darino M."/>
            <person name="Turjanski A."/>
            <person name="Kreff E."/>
            <person name="Dieguez M.J."/>
            <person name="Sacco F."/>
        </authorList>
    </citation>
    <scope>NUCLEOTIDE SEQUENCE [LARGE SCALE GENOMIC DNA]</scope>
    <source>
        <strain evidence="1 2">RO10H11247</strain>
    </source>
</reference>
<gene>
    <name evidence="1" type="ORF">VP01_1604g3</name>
</gene>
<dbReference type="VEuPathDB" id="FungiDB:VP01_1604g3"/>
<dbReference type="Proteomes" id="UP000037035">
    <property type="component" value="Unassembled WGS sequence"/>
</dbReference>